<evidence type="ECO:0000256" key="1">
    <source>
        <dbReference type="ARBA" id="ARBA00022737"/>
    </source>
</evidence>
<comment type="caution">
    <text evidence="4">The sequence shown here is derived from an EMBL/GenBank/DDBJ whole genome shotgun (WGS) entry which is preliminary data.</text>
</comment>
<gene>
    <name evidence="4" type="ORF">BYL167_LOCUS25016</name>
</gene>
<organism evidence="4 5">
    <name type="scientific">Rotaria magnacalcarata</name>
    <dbReference type="NCBI Taxonomy" id="392030"/>
    <lineage>
        <taxon>Eukaryota</taxon>
        <taxon>Metazoa</taxon>
        <taxon>Spiralia</taxon>
        <taxon>Gnathifera</taxon>
        <taxon>Rotifera</taxon>
        <taxon>Eurotatoria</taxon>
        <taxon>Bdelloidea</taxon>
        <taxon>Philodinida</taxon>
        <taxon>Philodinidae</taxon>
        <taxon>Rotaria</taxon>
    </lineage>
</organism>
<evidence type="ECO:0000256" key="2">
    <source>
        <dbReference type="ARBA" id="ARBA00023043"/>
    </source>
</evidence>
<evidence type="ECO:0008006" key="6">
    <source>
        <dbReference type="Google" id="ProtNLM"/>
    </source>
</evidence>
<dbReference type="PANTHER" id="PTHR24171">
    <property type="entry name" value="ANKYRIN REPEAT DOMAIN-CONTAINING PROTEIN 39-RELATED"/>
    <property type="match status" value="1"/>
</dbReference>
<dbReference type="EMBL" id="CAJOBH010023695">
    <property type="protein sequence ID" value="CAF4237182.1"/>
    <property type="molecule type" value="Genomic_DNA"/>
</dbReference>
<dbReference type="Proteomes" id="UP000681967">
    <property type="component" value="Unassembled WGS sequence"/>
</dbReference>
<dbReference type="SMART" id="SM00248">
    <property type="entry name" value="ANK"/>
    <property type="match status" value="1"/>
</dbReference>
<name>A0A8S2SKQ5_9BILA</name>
<feature type="repeat" description="ANK" evidence="3">
    <location>
        <begin position="21"/>
        <end position="53"/>
    </location>
</feature>
<dbReference type="Gene3D" id="1.25.40.20">
    <property type="entry name" value="Ankyrin repeat-containing domain"/>
    <property type="match status" value="1"/>
</dbReference>
<dbReference type="PROSITE" id="PS50088">
    <property type="entry name" value="ANK_REPEAT"/>
    <property type="match status" value="1"/>
</dbReference>
<dbReference type="AlphaFoldDB" id="A0A8S2SKQ5"/>
<evidence type="ECO:0000313" key="5">
    <source>
        <dbReference type="Proteomes" id="UP000681967"/>
    </source>
</evidence>
<dbReference type="InterPro" id="IPR036770">
    <property type="entry name" value="Ankyrin_rpt-contain_sf"/>
</dbReference>
<keyword evidence="1" id="KW-0677">Repeat</keyword>
<reference evidence="4" key="1">
    <citation type="submission" date="2021-02" db="EMBL/GenBank/DDBJ databases">
        <authorList>
            <person name="Nowell W R."/>
        </authorList>
    </citation>
    <scope>NUCLEOTIDE SEQUENCE</scope>
</reference>
<dbReference type="Pfam" id="PF12796">
    <property type="entry name" value="Ank_2"/>
    <property type="match status" value="1"/>
</dbReference>
<keyword evidence="2 3" id="KW-0040">ANK repeat</keyword>
<dbReference type="SUPFAM" id="SSF48403">
    <property type="entry name" value="Ankyrin repeat"/>
    <property type="match status" value="1"/>
</dbReference>
<sequence>FQDIVEYLIDRGADVNGAEESGLSCLHIASAMGHDDTVRILCERGANVDQNFRFEGQDVTAYDLAESQQHDNVCQILKTFVAKDVSHHT</sequence>
<protein>
    <recommendedName>
        <fullName evidence="6">ANK_REP_REGION domain-containing protein</fullName>
    </recommendedName>
</protein>
<feature type="non-terminal residue" evidence="4">
    <location>
        <position position="1"/>
    </location>
</feature>
<proteinExistence type="predicted"/>
<dbReference type="PROSITE" id="PS50297">
    <property type="entry name" value="ANK_REP_REGION"/>
    <property type="match status" value="1"/>
</dbReference>
<evidence type="ECO:0000313" key="4">
    <source>
        <dbReference type="EMBL" id="CAF4237182.1"/>
    </source>
</evidence>
<accession>A0A8S2SKQ5</accession>
<dbReference type="PANTHER" id="PTHR24171:SF9">
    <property type="entry name" value="ANKYRIN REPEAT DOMAIN-CONTAINING PROTEIN 39"/>
    <property type="match status" value="1"/>
</dbReference>
<dbReference type="InterPro" id="IPR002110">
    <property type="entry name" value="Ankyrin_rpt"/>
</dbReference>
<evidence type="ECO:0000256" key="3">
    <source>
        <dbReference type="PROSITE-ProRule" id="PRU00023"/>
    </source>
</evidence>